<dbReference type="PROSITE" id="PS50850">
    <property type="entry name" value="MFS"/>
    <property type="match status" value="1"/>
</dbReference>
<reference evidence="9" key="1">
    <citation type="submission" date="2020-11" db="EMBL/GenBank/DDBJ databases">
        <authorList>
            <consortium name="DOE Joint Genome Institute"/>
            <person name="Ahrendt S."/>
            <person name="Riley R."/>
            <person name="Andreopoulos W."/>
            <person name="Labutti K."/>
            <person name="Pangilinan J."/>
            <person name="Ruiz-Duenas F.J."/>
            <person name="Barrasa J.M."/>
            <person name="Sanchez-Garcia M."/>
            <person name="Camarero S."/>
            <person name="Miyauchi S."/>
            <person name="Serrano A."/>
            <person name="Linde D."/>
            <person name="Babiker R."/>
            <person name="Drula E."/>
            <person name="Ayuso-Fernandez I."/>
            <person name="Pacheco R."/>
            <person name="Padilla G."/>
            <person name="Ferreira P."/>
            <person name="Barriuso J."/>
            <person name="Kellner H."/>
            <person name="Castanera R."/>
            <person name="Alfaro M."/>
            <person name="Ramirez L."/>
            <person name="Pisabarro A.G."/>
            <person name="Kuo A."/>
            <person name="Tritt A."/>
            <person name="Lipzen A."/>
            <person name="He G."/>
            <person name="Yan M."/>
            <person name="Ng V."/>
            <person name="Cullen D."/>
            <person name="Martin F."/>
            <person name="Rosso M.-N."/>
            <person name="Henrissat B."/>
            <person name="Hibbett D."/>
            <person name="Martinez A.T."/>
            <person name="Grigoriev I.V."/>
        </authorList>
    </citation>
    <scope>NUCLEOTIDE SEQUENCE</scope>
    <source>
        <strain evidence="9">CBS 247.69</strain>
    </source>
</reference>
<dbReference type="AlphaFoldDB" id="A0A9P5Y4Z0"/>
<evidence type="ECO:0000256" key="3">
    <source>
        <dbReference type="ARBA" id="ARBA00022692"/>
    </source>
</evidence>
<comment type="subcellular location">
    <subcellularLocation>
        <location evidence="1">Membrane</location>
        <topology evidence="1">Multi-pass membrane protein</topology>
    </subcellularLocation>
</comment>
<feature type="transmembrane region" description="Helical" evidence="7">
    <location>
        <begin position="411"/>
        <end position="434"/>
    </location>
</feature>
<comment type="caution">
    <text evidence="9">The sequence shown here is derived from an EMBL/GenBank/DDBJ whole genome shotgun (WGS) entry which is preliminary data.</text>
</comment>
<evidence type="ECO:0000256" key="4">
    <source>
        <dbReference type="ARBA" id="ARBA00022989"/>
    </source>
</evidence>
<keyword evidence="3 7" id="KW-0812">Transmembrane</keyword>
<feature type="domain" description="Major facilitator superfamily (MFS) profile" evidence="8">
    <location>
        <begin position="57"/>
        <end position="545"/>
    </location>
</feature>
<keyword evidence="10" id="KW-1185">Reference proteome</keyword>
<evidence type="ECO:0000256" key="2">
    <source>
        <dbReference type="ARBA" id="ARBA00022448"/>
    </source>
</evidence>
<feature type="region of interest" description="Disordered" evidence="6">
    <location>
        <begin position="301"/>
        <end position="325"/>
    </location>
</feature>
<evidence type="ECO:0000259" key="8">
    <source>
        <dbReference type="PROSITE" id="PS50850"/>
    </source>
</evidence>
<feature type="transmembrane region" description="Helical" evidence="7">
    <location>
        <begin position="130"/>
        <end position="148"/>
    </location>
</feature>
<dbReference type="GO" id="GO:0022857">
    <property type="term" value="F:transmembrane transporter activity"/>
    <property type="evidence" value="ECO:0007669"/>
    <property type="project" value="InterPro"/>
</dbReference>
<keyword evidence="4 7" id="KW-1133">Transmembrane helix</keyword>
<gene>
    <name evidence="9" type="ORF">BDZ94DRAFT_1218068</name>
</gene>
<dbReference type="SUPFAM" id="SSF103473">
    <property type="entry name" value="MFS general substrate transporter"/>
    <property type="match status" value="1"/>
</dbReference>
<feature type="compositionally biased region" description="Low complexity" evidence="6">
    <location>
        <begin position="304"/>
        <end position="320"/>
    </location>
</feature>
<organism evidence="9 10">
    <name type="scientific">Collybia nuda</name>
    <dbReference type="NCBI Taxonomy" id="64659"/>
    <lineage>
        <taxon>Eukaryota</taxon>
        <taxon>Fungi</taxon>
        <taxon>Dikarya</taxon>
        <taxon>Basidiomycota</taxon>
        <taxon>Agaricomycotina</taxon>
        <taxon>Agaricomycetes</taxon>
        <taxon>Agaricomycetidae</taxon>
        <taxon>Agaricales</taxon>
        <taxon>Tricholomatineae</taxon>
        <taxon>Clitocybaceae</taxon>
        <taxon>Collybia</taxon>
    </lineage>
</organism>
<dbReference type="InterPro" id="IPR011701">
    <property type="entry name" value="MFS"/>
</dbReference>
<feature type="transmembrane region" description="Helical" evidence="7">
    <location>
        <begin position="226"/>
        <end position="248"/>
    </location>
</feature>
<evidence type="ECO:0000256" key="1">
    <source>
        <dbReference type="ARBA" id="ARBA00004141"/>
    </source>
</evidence>
<evidence type="ECO:0000313" key="10">
    <source>
        <dbReference type="Proteomes" id="UP000807353"/>
    </source>
</evidence>
<dbReference type="Pfam" id="PF07690">
    <property type="entry name" value="MFS_1"/>
    <property type="match status" value="1"/>
</dbReference>
<dbReference type="PRINTS" id="PR01035">
    <property type="entry name" value="TCRTETA"/>
</dbReference>
<dbReference type="CDD" id="cd17330">
    <property type="entry name" value="MFS_SLC46_TetA_like"/>
    <property type="match status" value="1"/>
</dbReference>
<dbReference type="OrthoDB" id="419616at2759"/>
<protein>
    <submittedName>
        <fullName evidence="9">Major facilitator superfamily domain-containing protein</fullName>
    </submittedName>
</protein>
<dbReference type="Gene3D" id="1.20.1250.20">
    <property type="entry name" value="MFS general substrate transporter like domains"/>
    <property type="match status" value="1"/>
</dbReference>
<feature type="transmembrane region" description="Helical" evidence="7">
    <location>
        <begin position="494"/>
        <end position="514"/>
    </location>
</feature>
<feature type="transmembrane region" description="Helical" evidence="7">
    <location>
        <begin position="454"/>
        <end position="473"/>
    </location>
</feature>
<dbReference type="EMBL" id="MU150261">
    <property type="protein sequence ID" value="KAF9463622.1"/>
    <property type="molecule type" value="Genomic_DNA"/>
</dbReference>
<keyword evidence="5 7" id="KW-0472">Membrane</keyword>
<dbReference type="GO" id="GO:0016020">
    <property type="term" value="C:membrane"/>
    <property type="evidence" value="ECO:0007669"/>
    <property type="project" value="UniProtKB-SubCell"/>
</dbReference>
<accession>A0A9P5Y4Z0</accession>
<feature type="transmembrane region" description="Helical" evidence="7">
    <location>
        <begin position="333"/>
        <end position="359"/>
    </location>
</feature>
<evidence type="ECO:0000256" key="5">
    <source>
        <dbReference type="ARBA" id="ARBA00023136"/>
    </source>
</evidence>
<dbReference type="InterPro" id="IPR020846">
    <property type="entry name" value="MFS_dom"/>
</dbReference>
<dbReference type="InterPro" id="IPR036259">
    <property type="entry name" value="MFS_trans_sf"/>
</dbReference>
<evidence type="ECO:0000256" key="6">
    <source>
        <dbReference type="SAM" id="MobiDB-lite"/>
    </source>
</evidence>
<dbReference type="PANTHER" id="PTHR23504:SF15">
    <property type="entry name" value="MAJOR FACILITATOR SUPERFAMILY (MFS) PROFILE DOMAIN-CONTAINING PROTEIN"/>
    <property type="match status" value="1"/>
</dbReference>
<keyword evidence="2" id="KW-0813">Transport</keyword>
<feature type="transmembrane region" description="Helical" evidence="7">
    <location>
        <begin position="379"/>
        <end position="399"/>
    </location>
</feature>
<evidence type="ECO:0000313" key="9">
    <source>
        <dbReference type="EMBL" id="KAF9463622.1"/>
    </source>
</evidence>
<dbReference type="Proteomes" id="UP000807353">
    <property type="component" value="Unassembled WGS sequence"/>
</dbReference>
<name>A0A9P5Y4Z0_9AGAR</name>
<sequence>MIRHPSFISLAYIMSSTSRQHRTDLEFTLDDGVTPLLQDHSESITTPPKVTPLPKLQLFIAIFIQVAEPVTSTVIYPIVNDLIRSIGITHGDEKKTGYYVGIVESIFYAAECLTVMHWGRASDIIGRKPILLGGMAGLALSMFSFGLSKNYWMLLISRAAQGAFNGNVGVTKSVMAEITDATNAPQAFAFLPVAWSVGSTLGPAIGGAFVNVDIFGKAGFFKSFPYFLPCFVAALVPICAFTLAFVALKETAPLVVRRRKEREVKCDLSIVIDHQVSHPKNDTSKLLPCSGPSYGTLAYKDQQTPSSPASTTTCSSSRSPLPRPQEKPTFRSILIPQVLIPITNFAFLAFLDQCVLVLIPLIYSTPVELGGLNLGPSQIGSILGIWGVINGFIQVFCFARVRRILGHRTTYIIGIVGMGIVFAFFPILSALVMWDGGRVSWSVYVGIALQLASYSFSYMSYACMFLYIAAAAPSRSALGTTNGLAQLTASGTRAIAPTAASSLFALSLTLRGGTSITGGYMVYIVLNLITAVAVFWSTRLPRELRQRDD</sequence>
<feature type="transmembrane region" description="Helical" evidence="7">
    <location>
        <begin position="520"/>
        <end position="538"/>
    </location>
</feature>
<evidence type="ECO:0000256" key="7">
    <source>
        <dbReference type="SAM" id="Phobius"/>
    </source>
</evidence>
<dbReference type="PANTHER" id="PTHR23504">
    <property type="entry name" value="MAJOR FACILITATOR SUPERFAMILY DOMAIN-CONTAINING PROTEIN 10"/>
    <property type="match status" value="1"/>
</dbReference>
<dbReference type="InterPro" id="IPR001958">
    <property type="entry name" value="Tet-R_TetA/multi-R_MdtG-like"/>
</dbReference>
<feature type="transmembrane region" description="Helical" evidence="7">
    <location>
        <begin position="98"/>
        <end position="118"/>
    </location>
</feature>
<proteinExistence type="predicted"/>